<organism evidence="1 2">
    <name type="scientific">Bionectria ochroleuca</name>
    <name type="common">Gliocladium roseum</name>
    <dbReference type="NCBI Taxonomy" id="29856"/>
    <lineage>
        <taxon>Eukaryota</taxon>
        <taxon>Fungi</taxon>
        <taxon>Dikarya</taxon>
        <taxon>Ascomycota</taxon>
        <taxon>Pezizomycotina</taxon>
        <taxon>Sordariomycetes</taxon>
        <taxon>Hypocreomycetidae</taxon>
        <taxon>Hypocreales</taxon>
        <taxon>Bionectriaceae</taxon>
        <taxon>Clonostachys</taxon>
    </lineage>
</organism>
<proteinExistence type="predicted"/>
<dbReference type="PANTHER" id="PTHR22599">
    <property type="entry name" value="MPS ONE BINDER KINASE ACTIVATOR-LIKE MOB"/>
    <property type="match status" value="1"/>
</dbReference>
<evidence type="ECO:0000313" key="1">
    <source>
        <dbReference type="EMBL" id="VUC35694.1"/>
    </source>
</evidence>
<accession>A0ABY6UWD0</accession>
<dbReference type="InterPro" id="IPR005301">
    <property type="entry name" value="MOB_kinase_act_fam"/>
</dbReference>
<keyword evidence="2" id="KW-1185">Reference proteome</keyword>
<dbReference type="InterPro" id="IPR036703">
    <property type="entry name" value="MOB_kinase_act_sf"/>
</dbReference>
<evidence type="ECO:0000313" key="2">
    <source>
        <dbReference type="Proteomes" id="UP000766486"/>
    </source>
</evidence>
<comment type="caution">
    <text evidence="1">The sequence shown here is derived from an EMBL/GenBank/DDBJ whole genome shotgun (WGS) entry which is preliminary data.</text>
</comment>
<dbReference type="Gene3D" id="1.20.140.30">
    <property type="entry name" value="MOB kinase activator"/>
    <property type="match status" value="1"/>
</dbReference>
<evidence type="ECO:0008006" key="3">
    <source>
        <dbReference type="Google" id="ProtNLM"/>
    </source>
</evidence>
<dbReference type="SMART" id="SM01388">
    <property type="entry name" value="Mob1_phocein"/>
    <property type="match status" value="1"/>
</dbReference>
<sequence length="273" mass="31139">MASVFRYLSPKSLATMQRIDNTIIPVYRDAPSSPTIAPVDPSPPPPLVFADGMNANRTIVPNSNQRTKNQFRPRLGKGGTPSYQLRQYAEVTLGGGSLRKVVKLPEGEDENEWLAVNMVDFYNQINLLYGAITEFCSPQSCPEMKATDEFEYLWQDNENYKRPTKMPAPAYIEQLMAWVQSNIDNEQVLPSKIGVPFPKSFPALVRQIFKRMYRVYAHIYCHHYPVIRELGLEPHLNTSFKQYVLFIDEHSLASGRDYWGPLGDLVDSMLKSD</sequence>
<protein>
    <recommendedName>
        <fullName evidence="3">Maintenance of ploidy protein mob1</fullName>
    </recommendedName>
</protein>
<dbReference type="SUPFAM" id="SSF101152">
    <property type="entry name" value="Mob1/phocein"/>
    <property type="match status" value="1"/>
</dbReference>
<dbReference type="EMBL" id="CABFNS010000918">
    <property type="protein sequence ID" value="VUC35694.1"/>
    <property type="molecule type" value="Genomic_DNA"/>
</dbReference>
<dbReference type="Pfam" id="PF03637">
    <property type="entry name" value="Mob1_phocein"/>
    <property type="match status" value="1"/>
</dbReference>
<name>A0ABY6UWD0_BIOOC</name>
<reference evidence="1 2" key="1">
    <citation type="submission" date="2019-06" db="EMBL/GenBank/DDBJ databases">
        <authorList>
            <person name="Broberg M."/>
        </authorList>
    </citation>
    <scope>NUCLEOTIDE SEQUENCE [LARGE SCALE GENOMIC DNA]</scope>
</reference>
<gene>
    <name evidence="1" type="ORF">CLO192961_LOCUS425885</name>
</gene>
<dbReference type="Proteomes" id="UP000766486">
    <property type="component" value="Unassembled WGS sequence"/>
</dbReference>